<gene>
    <name evidence="3" type="ORF">T23_21270</name>
</gene>
<dbReference type="CDD" id="cd07385">
    <property type="entry name" value="MPP_YkuE_C"/>
    <property type="match status" value="1"/>
</dbReference>
<accession>A0ABN6ZJQ3</accession>
<dbReference type="InterPro" id="IPR029052">
    <property type="entry name" value="Metallo-depent_PP-like"/>
</dbReference>
<dbReference type="PANTHER" id="PTHR31302">
    <property type="entry name" value="TRANSMEMBRANE PROTEIN WITH METALLOPHOSPHOESTERASE DOMAIN-RELATED"/>
    <property type="match status" value="1"/>
</dbReference>
<dbReference type="SUPFAM" id="SSF56300">
    <property type="entry name" value="Metallo-dependent phosphatases"/>
    <property type="match status" value="1"/>
</dbReference>
<evidence type="ECO:0000259" key="2">
    <source>
        <dbReference type="Pfam" id="PF00149"/>
    </source>
</evidence>
<proteinExistence type="predicted"/>
<organism evidence="3 4">
    <name type="scientific">Turicibacter faecis</name>
    <dbReference type="NCBI Taxonomy" id="2963365"/>
    <lineage>
        <taxon>Bacteria</taxon>
        <taxon>Bacillati</taxon>
        <taxon>Bacillota</taxon>
        <taxon>Erysipelotrichia</taxon>
        <taxon>Erysipelotrichales</taxon>
        <taxon>Turicibacteraceae</taxon>
        <taxon>Turicibacter</taxon>
    </lineage>
</organism>
<dbReference type="RefSeq" id="WP_161831496.1">
    <property type="nucleotide sequence ID" value="NZ_AP028127.1"/>
</dbReference>
<dbReference type="InterPro" id="IPR051158">
    <property type="entry name" value="Metallophosphoesterase_sf"/>
</dbReference>
<sequence>MKVLLKCLGWLIAIGIGVGLYATFIEPKLLHVVSHEIVSEKVKGETIKVVQFSDTHIGEFFSTEDLKKVVNKINEQSADLVLFTGDLMDNAAKYEGSLEEVQRILSTIEATDGKYAVFGNRDYGGGAEKFYEELMEAAGFKVLLNEHEALTIKGTTLNLYGADDALIGYYNLNQTVQGMEETNLNLLMLHEPDLVNEFVGYPIDLALAGHSHGGQVYLPFVGPLMTTALGQQYVRGFYEVGNQISLYVNTGIGNTKVPFRLFNVPQVTVFELKARE</sequence>
<protein>
    <submittedName>
        <fullName evidence="3">Metallophosphoesterase</fullName>
    </submittedName>
</protein>
<dbReference type="InterPro" id="IPR004843">
    <property type="entry name" value="Calcineurin-like_PHP"/>
</dbReference>
<keyword evidence="1" id="KW-0472">Membrane</keyword>
<dbReference type="EMBL" id="AP028127">
    <property type="protein sequence ID" value="BEH92025.1"/>
    <property type="molecule type" value="Genomic_DNA"/>
</dbReference>
<keyword evidence="1" id="KW-0812">Transmembrane</keyword>
<feature type="domain" description="Calcineurin-like phosphoesterase" evidence="2">
    <location>
        <begin position="47"/>
        <end position="213"/>
    </location>
</feature>
<dbReference type="Gene3D" id="3.60.21.10">
    <property type="match status" value="1"/>
</dbReference>
<name>A0ABN6ZJQ3_9FIRM</name>
<evidence type="ECO:0000313" key="4">
    <source>
        <dbReference type="Proteomes" id="UP001432099"/>
    </source>
</evidence>
<evidence type="ECO:0000256" key="1">
    <source>
        <dbReference type="SAM" id="Phobius"/>
    </source>
</evidence>
<evidence type="ECO:0000313" key="3">
    <source>
        <dbReference type="EMBL" id="BEH92025.1"/>
    </source>
</evidence>
<feature type="transmembrane region" description="Helical" evidence="1">
    <location>
        <begin position="7"/>
        <end position="25"/>
    </location>
</feature>
<keyword evidence="1" id="KW-1133">Transmembrane helix</keyword>
<keyword evidence="4" id="KW-1185">Reference proteome</keyword>
<dbReference type="Proteomes" id="UP001432099">
    <property type="component" value="Chromosome"/>
</dbReference>
<reference evidence="3" key="1">
    <citation type="journal article" date="2024" name="Int. J. Syst. Evol. Microbiol.">
        <title>Turicibacter faecis sp. nov., isolated from faeces of heart failure mouse model.</title>
        <authorList>
            <person name="Imamura Y."/>
            <person name="Motooka D."/>
            <person name="Nakajima Y."/>
            <person name="Ito S."/>
            <person name="Kitakaze M."/>
            <person name="Iida T."/>
            <person name="Nakamura S."/>
        </authorList>
    </citation>
    <scope>NUCLEOTIDE SEQUENCE</scope>
    <source>
        <strain evidence="3">TC023</strain>
    </source>
</reference>
<dbReference type="PANTHER" id="PTHR31302:SF25">
    <property type="entry name" value="PHOSPHOESTERASE"/>
    <property type="match status" value="1"/>
</dbReference>
<dbReference type="Pfam" id="PF00149">
    <property type="entry name" value="Metallophos"/>
    <property type="match status" value="1"/>
</dbReference>